<feature type="transmembrane region" description="Helical" evidence="1">
    <location>
        <begin position="20"/>
        <end position="40"/>
    </location>
</feature>
<dbReference type="WBParaSite" id="ACRNAN_scaffold7319.g29989.t1">
    <property type="protein sequence ID" value="ACRNAN_scaffold7319.g29989.t1"/>
    <property type="gene ID" value="ACRNAN_scaffold7319.g29989"/>
</dbReference>
<evidence type="ECO:0000313" key="3">
    <source>
        <dbReference type="WBParaSite" id="ACRNAN_scaffold7319.g29989.t1"/>
    </source>
</evidence>
<dbReference type="PANTHER" id="PTHR23021:SF11">
    <property type="entry name" value="SERPENTINE RECEPTOR, CLASS T"/>
    <property type="match status" value="1"/>
</dbReference>
<accession>A0A914EEY6</accession>
<keyword evidence="2" id="KW-1185">Reference proteome</keyword>
<dbReference type="Proteomes" id="UP000887540">
    <property type="component" value="Unplaced"/>
</dbReference>
<organism evidence="2 3">
    <name type="scientific">Acrobeloides nanus</name>
    <dbReference type="NCBI Taxonomy" id="290746"/>
    <lineage>
        <taxon>Eukaryota</taxon>
        <taxon>Metazoa</taxon>
        <taxon>Ecdysozoa</taxon>
        <taxon>Nematoda</taxon>
        <taxon>Chromadorea</taxon>
        <taxon>Rhabditida</taxon>
        <taxon>Tylenchina</taxon>
        <taxon>Cephalobomorpha</taxon>
        <taxon>Cephaloboidea</taxon>
        <taxon>Cephalobidae</taxon>
        <taxon>Acrobeloides</taxon>
    </lineage>
</organism>
<protein>
    <submittedName>
        <fullName evidence="3">G protein-coupled receptor</fullName>
    </submittedName>
</protein>
<dbReference type="Pfam" id="PF10321">
    <property type="entry name" value="7TM_GPCR_Srt"/>
    <property type="match status" value="2"/>
</dbReference>
<feature type="transmembrane region" description="Helical" evidence="1">
    <location>
        <begin position="88"/>
        <end position="104"/>
    </location>
</feature>
<evidence type="ECO:0000313" key="2">
    <source>
        <dbReference type="Proteomes" id="UP000887540"/>
    </source>
</evidence>
<proteinExistence type="predicted"/>
<keyword evidence="1" id="KW-1133">Transmembrane helix</keyword>
<dbReference type="PANTHER" id="PTHR23021">
    <property type="entry name" value="SERPENTINE RECEPTOR, CLASS T"/>
    <property type="match status" value="1"/>
</dbReference>
<dbReference type="AlphaFoldDB" id="A0A914EEY6"/>
<keyword evidence="1" id="KW-0472">Membrane</keyword>
<feature type="transmembrane region" description="Helical" evidence="1">
    <location>
        <begin position="52"/>
        <end position="73"/>
    </location>
</feature>
<sequence length="170" mass="19503">MKTPEEWYAYGTKNLPLGFFYIASGIVYESFYIPVLTVMLQKEFFQHSSYKIMFVMGVIDAITLIEICFFNGYDTIIGDVFCTAPTRVYLVSLVSTFLCIGWAIKYSQFNTTAVSLSQRLINIQAFMISMEIAGTGVMCIYFQNFYVPDFLYVVSHILWQMSHGKSHNSI</sequence>
<keyword evidence="1" id="KW-0812">Transmembrane</keyword>
<dbReference type="InterPro" id="IPR019425">
    <property type="entry name" value="7TM_GPCR_serpentine_rcpt_Srt"/>
</dbReference>
<feature type="transmembrane region" description="Helical" evidence="1">
    <location>
        <begin position="125"/>
        <end position="146"/>
    </location>
</feature>
<reference evidence="3" key="1">
    <citation type="submission" date="2022-11" db="UniProtKB">
        <authorList>
            <consortium name="WormBaseParasite"/>
        </authorList>
    </citation>
    <scope>IDENTIFICATION</scope>
</reference>
<evidence type="ECO:0000256" key="1">
    <source>
        <dbReference type="SAM" id="Phobius"/>
    </source>
</evidence>
<name>A0A914EEY6_9BILA</name>